<comment type="catalytic activity">
    <reaction evidence="1 14">
        <text>ATP + protein L-histidine = ADP + protein N-phospho-L-histidine.</text>
        <dbReference type="EC" id="2.7.13.3"/>
    </reaction>
</comment>
<dbReference type="InterPro" id="IPR042295">
    <property type="entry name" value="NarX-like_N_sf"/>
</dbReference>
<dbReference type="Gene3D" id="1.20.5.1930">
    <property type="match status" value="1"/>
</dbReference>
<comment type="subcellular location">
    <subcellularLocation>
        <location evidence="2">Cell inner membrane</location>
        <topology evidence="2">Multi-pass membrane protein</topology>
    </subcellularLocation>
</comment>
<dbReference type="EC" id="2.7.13.3" evidence="14"/>
<keyword evidence="5" id="KW-0597">Phosphoprotein</keyword>
<evidence type="ECO:0000256" key="12">
    <source>
        <dbReference type="ARBA" id="ARBA00023012"/>
    </source>
</evidence>
<feature type="domain" description="Histidine kinase" evidence="16">
    <location>
        <begin position="368"/>
        <end position="568"/>
    </location>
</feature>
<dbReference type="EMBL" id="JBHMEP010000007">
    <property type="protein sequence ID" value="MFB9136859.1"/>
    <property type="molecule type" value="Genomic_DNA"/>
</dbReference>
<dbReference type="InterPro" id="IPR016380">
    <property type="entry name" value="Sig_transdc_His_kin_NarX/NarQ"/>
</dbReference>
<keyword evidence="12 14" id="KW-0902">Two-component regulatory system</keyword>
<feature type="transmembrane region" description="Helical" evidence="15">
    <location>
        <begin position="12"/>
        <end position="35"/>
    </location>
</feature>
<evidence type="ECO:0000313" key="19">
    <source>
        <dbReference type="Proteomes" id="UP001589645"/>
    </source>
</evidence>
<keyword evidence="3 14" id="KW-1003">Cell membrane</keyword>
<sequence length="569" mass="63950">MHTKNQSVTKTIALSLLFILLFSVATTGFAIFTLASSLDDAEAVNVSGSMRMQSYRLAYDIRSELPDYLPHVEMFEQSIFSPSMKALNHWSVPSDITEDYQSLIKRWFALKSVILSDNQKQYLALVEGFVDQIDDFVFKLQQYSELKLIKLAWIGGIGLGVIFLISVFVVRFIRKEIVSPLNALVLASEQIQSRSFDIELSVNSHNEMGILTRTFNNMASDLGKLYRGLEHVVNEKTQRLQIANQSLEVLYRSSQQLTASLITAENFQAILENMVSLEGIKAARLKIATPEERPLIFTQGDIQPSDEIQSKALVLDDVQLGTLFWKPGLPCPDPELIDNFVQILSRAIYYNHAQQQASQLLLMEERTTIARELHDSLAQSLSYLKIQVALLKKQLSSCPSTETSAQTEQVIAELDTGISSAYIQLRELLTTFRLSLKEGSFGAALSEMVQQLDQRSSSVSIVCQNQLSSMELDAHQQVHLLQLIREATLNAIKHAQATKIDINCYEQDDLIVMSVKDNGIGFDELELKQDHYGMSIMQERASRLNGQLKVTSSADHGCEIVLTYPRVKE</sequence>
<evidence type="ECO:0000256" key="2">
    <source>
        <dbReference type="ARBA" id="ARBA00004429"/>
    </source>
</evidence>
<dbReference type="Gene3D" id="6.10.340.10">
    <property type="match status" value="1"/>
</dbReference>
<dbReference type="Proteomes" id="UP001589645">
    <property type="component" value="Unassembled WGS sequence"/>
</dbReference>
<dbReference type="PROSITE" id="PS50885">
    <property type="entry name" value="HAMP"/>
    <property type="match status" value="1"/>
</dbReference>
<evidence type="ECO:0000256" key="8">
    <source>
        <dbReference type="ARBA" id="ARBA00022741"/>
    </source>
</evidence>
<dbReference type="SMART" id="SM00304">
    <property type="entry name" value="HAMP"/>
    <property type="match status" value="1"/>
</dbReference>
<evidence type="ECO:0000256" key="10">
    <source>
        <dbReference type="ARBA" id="ARBA00022840"/>
    </source>
</evidence>
<dbReference type="InterPro" id="IPR050482">
    <property type="entry name" value="Sensor_HK_TwoCompSys"/>
</dbReference>
<accession>A0ABV5HRX5</accession>
<evidence type="ECO:0000256" key="3">
    <source>
        <dbReference type="ARBA" id="ARBA00022475"/>
    </source>
</evidence>
<evidence type="ECO:0000256" key="1">
    <source>
        <dbReference type="ARBA" id="ARBA00000085"/>
    </source>
</evidence>
<keyword evidence="10 14" id="KW-0067">ATP-binding</keyword>
<evidence type="ECO:0000256" key="15">
    <source>
        <dbReference type="SAM" id="Phobius"/>
    </source>
</evidence>
<dbReference type="CDD" id="cd22899">
    <property type="entry name" value="NarQ_sensor"/>
    <property type="match status" value="1"/>
</dbReference>
<evidence type="ECO:0000256" key="4">
    <source>
        <dbReference type="ARBA" id="ARBA00022519"/>
    </source>
</evidence>
<protein>
    <recommendedName>
        <fullName evidence="14">Sensor protein</fullName>
        <ecNumber evidence="14">2.7.13.3</ecNumber>
    </recommendedName>
</protein>
<dbReference type="CDD" id="cd06225">
    <property type="entry name" value="HAMP"/>
    <property type="match status" value="1"/>
</dbReference>
<dbReference type="SUPFAM" id="SSF55874">
    <property type="entry name" value="ATPase domain of HSP90 chaperone/DNA topoisomerase II/histidine kinase"/>
    <property type="match status" value="1"/>
</dbReference>
<evidence type="ECO:0000256" key="6">
    <source>
        <dbReference type="ARBA" id="ARBA00022679"/>
    </source>
</evidence>
<dbReference type="Gene3D" id="3.30.565.10">
    <property type="entry name" value="Histidine kinase-like ATPase, C-terminal domain"/>
    <property type="match status" value="1"/>
</dbReference>
<keyword evidence="19" id="KW-1185">Reference proteome</keyword>
<dbReference type="InterPro" id="IPR029095">
    <property type="entry name" value="NarX-like_N"/>
</dbReference>
<dbReference type="PANTHER" id="PTHR24421">
    <property type="entry name" value="NITRATE/NITRITE SENSOR PROTEIN NARX-RELATED"/>
    <property type="match status" value="1"/>
</dbReference>
<dbReference type="InterPro" id="IPR003660">
    <property type="entry name" value="HAMP_dom"/>
</dbReference>
<dbReference type="Pfam" id="PF02518">
    <property type="entry name" value="HATPase_c"/>
    <property type="match status" value="1"/>
</dbReference>
<dbReference type="PIRSF" id="PIRSF003167">
    <property type="entry name" value="STHK_NarX/NarQ"/>
    <property type="match status" value="1"/>
</dbReference>
<evidence type="ECO:0000259" key="17">
    <source>
        <dbReference type="PROSITE" id="PS50885"/>
    </source>
</evidence>
<evidence type="ECO:0000259" key="16">
    <source>
        <dbReference type="PROSITE" id="PS50109"/>
    </source>
</evidence>
<feature type="domain" description="HAMP" evidence="17">
    <location>
        <begin position="175"/>
        <end position="227"/>
    </location>
</feature>
<evidence type="ECO:0000256" key="5">
    <source>
        <dbReference type="ARBA" id="ARBA00022553"/>
    </source>
</evidence>
<reference evidence="18 19" key="1">
    <citation type="submission" date="2024-09" db="EMBL/GenBank/DDBJ databases">
        <authorList>
            <person name="Sun Q."/>
            <person name="Mori K."/>
        </authorList>
    </citation>
    <scope>NUCLEOTIDE SEQUENCE [LARGE SCALE GENOMIC DNA]</scope>
    <source>
        <strain evidence="18 19">CECT 8064</strain>
    </source>
</reference>
<dbReference type="Pfam" id="PF00672">
    <property type="entry name" value="HAMP"/>
    <property type="match status" value="1"/>
</dbReference>
<dbReference type="PROSITE" id="PS50109">
    <property type="entry name" value="HIS_KIN"/>
    <property type="match status" value="1"/>
</dbReference>
<dbReference type="GO" id="GO:0004673">
    <property type="term" value="F:protein histidine kinase activity"/>
    <property type="evidence" value="ECO:0007669"/>
    <property type="project" value="UniProtKB-EC"/>
</dbReference>
<proteinExistence type="predicted"/>
<dbReference type="PANTHER" id="PTHR24421:SF10">
    <property type="entry name" value="NITRATE_NITRITE SENSOR PROTEIN NARQ"/>
    <property type="match status" value="1"/>
</dbReference>
<dbReference type="InterPro" id="IPR005467">
    <property type="entry name" value="His_kinase_dom"/>
</dbReference>
<keyword evidence="11 15" id="KW-1133">Transmembrane helix</keyword>
<evidence type="ECO:0000256" key="9">
    <source>
        <dbReference type="ARBA" id="ARBA00022777"/>
    </source>
</evidence>
<keyword evidence="7 15" id="KW-0812">Transmembrane</keyword>
<keyword evidence="6 14" id="KW-0808">Transferase</keyword>
<dbReference type="SMART" id="SM00387">
    <property type="entry name" value="HATPase_c"/>
    <property type="match status" value="1"/>
</dbReference>
<dbReference type="Pfam" id="PF13675">
    <property type="entry name" value="PilJ"/>
    <property type="match status" value="1"/>
</dbReference>
<dbReference type="RefSeq" id="WP_390195430.1">
    <property type="nucleotide sequence ID" value="NZ_JBHMEP010000007.1"/>
</dbReference>
<keyword evidence="8 14" id="KW-0547">Nucleotide-binding</keyword>
<dbReference type="InterPro" id="IPR011712">
    <property type="entry name" value="Sig_transdc_His_kin_sub3_dim/P"/>
</dbReference>
<dbReference type="Pfam" id="PF07730">
    <property type="entry name" value="HisKA_3"/>
    <property type="match status" value="1"/>
</dbReference>
<dbReference type="InterPro" id="IPR036890">
    <property type="entry name" value="HATPase_C_sf"/>
</dbReference>
<evidence type="ECO:0000256" key="13">
    <source>
        <dbReference type="ARBA" id="ARBA00023136"/>
    </source>
</evidence>
<feature type="transmembrane region" description="Helical" evidence="15">
    <location>
        <begin position="151"/>
        <end position="173"/>
    </location>
</feature>
<dbReference type="NCBIfam" id="NF008184">
    <property type="entry name" value="PRK10935.1"/>
    <property type="match status" value="1"/>
</dbReference>
<keyword evidence="13 14" id="KW-0472">Membrane</keyword>
<evidence type="ECO:0000313" key="18">
    <source>
        <dbReference type="EMBL" id="MFB9136859.1"/>
    </source>
</evidence>
<organism evidence="18 19">
    <name type="scientific">Vibrio olivae</name>
    <dbReference type="NCBI Taxonomy" id="1243002"/>
    <lineage>
        <taxon>Bacteria</taxon>
        <taxon>Pseudomonadati</taxon>
        <taxon>Pseudomonadota</taxon>
        <taxon>Gammaproteobacteria</taxon>
        <taxon>Vibrionales</taxon>
        <taxon>Vibrionaceae</taxon>
        <taxon>Vibrio</taxon>
    </lineage>
</organism>
<dbReference type="CDD" id="cd16917">
    <property type="entry name" value="HATPase_UhpB-NarQ-NarX-like"/>
    <property type="match status" value="1"/>
</dbReference>
<keyword evidence="9 14" id="KW-0418">Kinase</keyword>
<dbReference type="SUPFAM" id="SSF158472">
    <property type="entry name" value="HAMP domain-like"/>
    <property type="match status" value="1"/>
</dbReference>
<evidence type="ECO:0000256" key="7">
    <source>
        <dbReference type="ARBA" id="ARBA00022692"/>
    </source>
</evidence>
<dbReference type="Gene3D" id="1.20.120.960">
    <property type="entry name" value="Histidine kinase NarX, sensor domain"/>
    <property type="match status" value="1"/>
</dbReference>
<dbReference type="InterPro" id="IPR003594">
    <property type="entry name" value="HATPase_dom"/>
</dbReference>
<evidence type="ECO:0000256" key="11">
    <source>
        <dbReference type="ARBA" id="ARBA00022989"/>
    </source>
</evidence>
<gene>
    <name evidence="18" type="primary">narQ</name>
    <name evidence="18" type="ORF">ACFFUV_17965</name>
</gene>
<keyword evidence="4 14" id="KW-0997">Cell inner membrane</keyword>
<comment type="caution">
    <text evidence="18">The sequence shown here is derived from an EMBL/GenBank/DDBJ whole genome shotgun (WGS) entry which is preliminary data.</text>
</comment>
<evidence type="ECO:0000256" key="14">
    <source>
        <dbReference type="PIRNR" id="PIRNR003167"/>
    </source>
</evidence>
<name>A0ABV5HRX5_9VIBR</name>